<dbReference type="Pfam" id="PF01187">
    <property type="entry name" value="MIF"/>
    <property type="match status" value="1"/>
</dbReference>
<protein>
    <submittedName>
        <fullName evidence="1">Uncharacterized protein</fullName>
    </submittedName>
</protein>
<dbReference type="Proteomes" id="UP000824160">
    <property type="component" value="Unassembled WGS sequence"/>
</dbReference>
<dbReference type="InterPro" id="IPR001398">
    <property type="entry name" value="Macrophage_inhib_fac"/>
</dbReference>
<dbReference type="Gene3D" id="3.30.429.10">
    <property type="entry name" value="Macrophage Migration Inhibitory Factor"/>
    <property type="match status" value="1"/>
</dbReference>
<organism evidence="1 2">
    <name type="scientific">Candidatus Faecivivens stercoripullorum</name>
    <dbReference type="NCBI Taxonomy" id="2840805"/>
    <lineage>
        <taxon>Bacteria</taxon>
        <taxon>Bacillati</taxon>
        <taxon>Bacillota</taxon>
        <taxon>Clostridia</taxon>
        <taxon>Eubacteriales</taxon>
        <taxon>Oscillospiraceae</taxon>
        <taxon>Oscillospiraceae incertae sedis</taxon>
        <taxon>Candidatus Faecivivens</taxon>
    </lineage>
</organism>
<reference evidence="1" key="2">
    <citation type="journal article" date="2021" name="PeerJ">
        <title>Extensive microbial diversity within the chicken gut microbiome revealed by metagenomics and culture.</title>
        <authorList>
            <person name="Gilroy R."/>
            <person name="Ravi A."/>
            <person name="Getino M."/>
            <person name="Pursley I."/>
            <person name="Horton D.L."/>
            <person name="Alikhan N.F."/>
            <person name="Baker D."/>
            <person name="Gharbi K."/>
            <person name="Hall N."/>
            <person name="Watson M."/>
            <person name="Adriaenssens E.M."/>
            <person name="Foster-Nyarko E."/>
            <person name="Jarju S."/>
            <person name="Secka A."/>
            <person name="Antonio M."/>
            <person name="Oren A."/>
            <person name="Chaudhuri R.R."/>
            <person name="La Ragione R."/>
            <person name="Hildebrand F."/>
            <person name="Pallen M.J."/>
        </authorList>
    </citation>
    <scope>NUCLEOTIDE SEQUENCE</scope>
    <source>
        <strain evidence="1">ChiBcec7-5410</strain>
    </source>
</reference>
<evidence type="ECO:0000313" key="2">
    <source>
        <dbReference type="Proteomes" id="UP000824160"/>
    </source>
</evidence>
<reference evidence="1" key="1">
    <citation type="submission" date="2020-10" db="EMBL/GenBank/DDBJ databases">
        <authorList>
            <person name="Gilroy R."/>
        </authorList>
    </citation>
    <scope>NUCLEOTIDE SEQUENCE</scope>
    <source>
        <strain evidence="1">ChiBcec7-5410</strain>
    </source>
</reference>
<dbReference type="SUPFAM" id="SSF55331">
    <property type="entry name" value="Tautomerase/MIF"/>
    <property type="match status" value="1"/>
</dbReference>
<dbReference type="AlphaFoldDB" id="A0A9D1KS02"/>
<name>A0A9D1KS02_9FIRM</name>
<accession>A0A9D1KS02</accession>
<sequence length="112" mass="12320">MPMIDLSTNVTISGMSRLELARGLGEAIALIPGKDEGRLMLRISGNNDMFFKGRDDIPMAYVRTDIYAQLPDAEYQAYGNAVMKLLGRVLAIPAGNIYLTIRQIPCWITGGE</sequence>
<comment type="caution">
    <text evidence="1">The sequence shown here is derived from an EMBL/GenBank/DDBJ whole genome shotgun (WGS) entry which is preliminary data.</text>
</comment>
<proteinExistence type="predicted"/>
<dbReference type="EMBL" id="DVLW01000154">
    <property type="protein sequence ID" value="HIT94645.1"/>
    <property type="molecule type" value="Genomic_DNA"/>
</dbReference>
<dbReference type="InterPro" id="IPR014347">
    <property type="entry name" value="Tautomerase/MIF_sf"/>
</dbReference>
<gene>
    <name evidence="1" type="ORF">IAC43_05630</name>
</gene>
<evidence type="ECO:0000313" key="1">
    <source>
        <dbReference type="EMBL" id="HIT94645.1"/>
    </source>
</evidence>